<dbReference type="Gene3D" id="1.20.5.510">
    <property type="entry name" value="Single helix bin"/>
    <property type="match status" value="1"/>
</dbReference>
<dbReference type="Gene3D" id="2.60.120.260">
    <property type="entry name" value="Galactose-binding domain-like"/>
    <property type="match status" value="2"/>
</dbReference>
<proteinExistence type="predicted"/>
<keyword evidence="2" id="KW-1133">Transmembrane helix</keyword>
<evidence type="ECO:0000256" key="2">
    <source>
        <dbReference type="SAM" id="Phobius"/>
    </source>
</evidence>
<protein>
    <submittedName>
        <fullName evidence="3">Uncharacterized protein</fullName>
    </submittedName>
</protein>
<comment type="caution">
    <text evidence="3">The sequence shown here is derived from an EMBL/GenBank/DDBJ whole genome shotgun (WGS) entry which is preliminary data.</text>
</comment>
<keyword evidence="4" id="KW-1185">Reference proteome</keyword>
<gene>
    <name evidence="3" type="ORF">D9758_013565</name>
</gene>
<dbReference type="Proteomes" id="UP000559256">
    <property type="component" value="Unassembled WGS sequence"/>
</dbReference>
<keyword evidence="2" id="KW-0472">Membrane</keyword>
<evidence type="ECO:0000313" key="3">
    <source>
        <dbReference type="EMBL" id="KAF5340436.1"/>
    </source>
</evidence>
<accession>A0A8H5FKS7</accession>
<organism evidence="3 4">
    <name type="scientific">Tetrapyrgos nigripes</name>
    <dbReference type="NCBI Taxonomy" id="182062"/>
    <lineage>
        <taxon>Eukaryota</taxon>
        <taxon>Fungi</taxon>
        <taxon>Dikarya</taxon>
        <taxon>Basidiomycota</taxon>
        <taxon>Agaricomycotina</taxon>
        <taxon>Agaricomycetes</taxon>
        <taxon>Agaricomycetidae</taxon>
        <taxon>Agaricales</taxon>
        <taxon>Marasmiineae</taxon>
        <taxon>Marasmiaceae</taxon>
        <taxon>Tetrapyrgos</taxon>
    </lineage>
</organism>
<dbReference type="CDD" id="cd12087">
    <property type="entry name" value="TM_EGFR-like"/>
    <property type="match status" value="1"/>
</dbReference>
<feature type="region of interest" description="Disordered" evidence="1">
    <location>
        <begin position="322"/>
        <end position="342"/>
    </location>
</feature>
<reference evidence="3 4" key="1">
    <citation type="journal article" date="2020" name="ISME J.">
        <title>Uncovering the hidden diversity of litter-decomposition mechanisms in mushroom-forming fungi.</title>
        <authorList>
            <person name="Floudas D."/>
            <person name="Bentzer J."/>
            <person name="Ahren D."/>
            <person name="Johansson T."/>
            <person name="Persson P."/>
            <person name="Tunlid A."/>
        </authorList>
    </citation>
    <scope>NUCLEOTIDE SEQUENCE [LARGE SCALE GENOMIC DNA]</scope>
    <source>
        <strain evidence="3 4">CBS 291.85</strain>
    </source>
</reference>
<name>A0A8H5FKS7_9AGAR</name>
<dbReference type="OrthoDB" id="3052647at2759"/>
<sequence length="387" mass="41797">MPPKSTPSNFLIVDDTDPRLNYTGKWEQTSGSAIQDDGSTLNDLTYTWLGKIWNDTVHETKSNGSMVTFSFNGTAYAVFGSFLFTGLKAPRGRIDCLLDGNPVPDDFTDMAEDSGSLLGNNILICGNPSLNGTGEHELTVKIKNLTHSNFFLDYILYAEPAVDGGLDENGDETSPDQNGNSSEVMMIGSPFGSLLDDASEHHLTFSSGWSFDDEIGSVFTRTPGTFVSLAFNGTGVQLYGDLGEKSNLSNIAMYQLDDQDLKPFSLLPPNDGSDMFFLQQLLNASGLSPVDEHTLVVTHNGTKTGMALSLDFFIVEQASTSSFITTPPSSTPSSESSGSRPSTGAIVGGTIGGVILLILLTSVAVLYIRRRRRQEQSTEWTQNKSFN</sequence>
<dbReference type="AlphaFoldDB" id="A0A8H5FKS7"/>
<keyword evidence="2" id="KW-0812">Transmembrane</keyword>
<feature type="transmembrane region" description="Helical" evidence="2">
    <location>
        <begin position="345"/>
        <end position="368"/>
    </location>
</feature>
<evidence type="ECO:0000256" key="1">
    <source>
        <dbReference type="SAM" id="MobiDB-lite"/>
    </source>
</evidence>
<dbReference type="EMBL" id="JAACJM010000176">
    <property type="protein sequence ID" value="KAF5340436.1"/>
    <property type="molecule type" value="Genomic_DNA"/>
</dbReference>
<evidence type="ECO:0000313" key="4">
    <source>
        <dbReference type="Proteomes" id="UP000559256"/>
    </source>
</evidence>